<dbReference type="InterPro" id="IPR012910">
    <property type="entry name" value="Plug_dom"/>
</dbReference>
<feature type="domain" description="TonB-dependent receptor-like beta-barrel" evidence="13">
    <location>
        <begin position="363"/>
        <end position="893"/>
    </location>
</feature>
<reference evidence="15 16" key="1">
    <citation type="submission" date="2021-03" db="EMBL/GenBank/DDBJ databases">
        <title>Genomic and phenotypic characterization of Chloracidobacterium isolates provides evidence for multiple species.</title>
        <authorList>
            <person name="Saini M.K."/>
            <person name="Costas A.M.G."/>
            <person name="Tank M."/>
            <person name="Bryant D.A."/>
        </authorList>
    </citation>
    <scope>NUCLEOTIDE SEQUENCE [LARGE SCALE GENOMIC DNA]</scope>
    <source>
        <strain evidence="15 16">N</strain>
    </source>
</reference>
<evidence type="ECO:0000256" key="1">
    <source>
        <dbReference type="ARBA" id="ARBA00004571"/>
    </source>
</evidence>
<keyword evidence="2 10" id="KW-0813">Transport</keyword>
<dbReference type="Proteomes" id="UP000677668">
    <property type="component" value="Chromosome 1"/>
</dbReference>
<dbReference type="SUPFAM" id="SSF56935">
    <property type="entry name" value="Porins"/>
    <property type="match status" value="1"/>
</dbReference>
<dbReference type="PROSITE" id="PS52016">
    <property type="entry name" value="TONB_DEPENDENT_REC_3"/>
    <property type="match status" value="1"/>
</dbReference>
<dbReference type="InterPro" id="IPR036942">
    <property type="entry name" value="Beta-barrel_TonB_sf"/>
</dbReference>
<feature type="chain" id="PRO_5047349119" evidence="12">
    <location>
        <begin position="29"/>
        <end position="920"/>
    </location>
</feature>
<evidence type="ECO:0000256" key="7">
    <source>
        <dbReference type="ARBA" id="ARBA00023136"/>
    </source>
</evidence>
<dbReference type="PANTHER" id="PTHR30069:SF29">
    <property type="entry name" value="HEMOGLOBIN AND HEMOGLOBIN-HAPTOGLOBIN-BINDING PROTEIN 1-RELATED"/>
    <property type="match status" value="1"/>
</dbReference>
<evidence type="ECO:0000256" key="12">
    <source>
        <dbReference type="SAM" id="SignalP"/>
    </source>
</evidence>
<evidence type="ECO:0000259" key="13">
    <source>
        <dbReference type="Pfam" id="PF00593"/>
    </source>
</evidence>
<dbReference type="Gene3D" id="2.40.170.20">
    <property type="entry name" value="TonB-dependent receptor, beta-barrel domain"/>
    <property type="match status" value="1"/>
</dbReference>
<keyword evidence="3 10" id="KW-1134">Transmembrane beta strand</keyword>
<evidence type="ECO:0000256" key="11">
    <source>
        <dbReference type="RuleBase" id="RU003357"/>
    </source>
</evidence>
<sequence length="920" mass="97933">MNQVNQADTKPFLACLLFLAWLLGGACATTLAKTPVPESATLTGYVRNVNGTPVAQARLTLLTARQTVAATTVSAADGRYLFDDVTPGTYELVAATSDGLGVRLAVSLAAGITTVRDLTVLPTPVAETVTVTADVGLVQDKDELGQTVTVIPAGRLQERATQGLAQAFAEEAGLSVQQTSATLGGVFVRGLVASRVSVFVDGVRYTTGAQRGGISTFFNLLEPGSLRGVEVLHGPHGAQYGSDSLGGSAQLLTATAPLTTGGFVFQGESTFFGISATSGFGHATRLSFGTPRFGGVVNLAGRRINTLRAGGGIDSRAAVTRFFDLPSNRFYGTRQPDTAFTEYAGSLKAVATPRAGHQFVVHYQRGQQDGGQRSDQLLGGDGNLLAKLGNLMLDFGYLRYDGQRVGGLDSVTVTGSFNIQREERINQGGQGNPRALINAQYERTRAVGLSLFGAKTLPGRHTVLGGADAYRDVMRARAFDAHPVTGIATAARPRVPNGAYFNNYGFFVQDVWEAVPNRLRLAASLRYGVASYRARARDNALVGGRAVVEDDSVRTAAWTFRFSGAWQLGRGWVLAGNVARGFRPPNMTDLGSLGLQGNGVFEIAAPAVAGRQAFIGTTADASAVSTGLPVRQVIPESSLSYEGSLRYRNGRMDADLTGFVTNINDLLTTQTLILPPGAVGTRLGTEIITAQLPTGAVFVAPATSPVRVRANFTDARIYGVESSLGVRLTASWSLGGNFTWLHAEDRATGRPPDVEGGTPPPQGLLRLRYQPPGRTWWVEGVVAAAHRQTRLSSLNLDDRRIGAARTRTQIQNFFRRGATVRGFVEAGPDGRLGTADDRLRLTGETLAQIQARVLGTAASAPLFPRLPGWATLNLRGGYRFGERHDVLIAFDNLLDQNYRTISSGIDAPGRNLTVRYTIRF</sequence>
<dbReference type="Pfam" id="PF07715">
    <property type="entry name" value="Plug"/>
    <property type="match status" value="1"/>
</dbReference>
<dbReference type="EMBL" id="CP072642">
    <property type="protein sequence ID" value="QUV93841.1"/>
    <property type="molecule type" value="Genomic_DNA"/>
</dbReference>
<dbReference type="InterPro" id="IPR013784">
    <property type="entry name" value="Carb-bd-like_fold"/>
</dbReference>
<name>A0ABX8B401_9BACT</name>
<keyword evidence="6 11" id="KW-0798">TonB box</keyword>
<dbReference type="Gene3D" id="2.170.130.10">
    <property type="entry name" value="TonB-dependent receptor, plug domain"/>
    <property type="match status" value="1"/>
</dbReference>
<gene>
    <name evidence="15" type="ORF">J8C05_10830</name>
</gene>
<dbReference type="InterPro" id="IPR039426">
    <property type="entry name" value="TonB-dep_rcpt-like"/>
</dbReference>
<evidence type="ECO:0000256" key="3">
    <source>
        <dbReference type="ARBA" id="ARBA00022452"/>
    </source>
</evidence>
<dbReference type="InterPro" id="IPR000531">
    <property type="entry name" value="Beta-barrel_TonB"/>
</dbReference>
<feature type="domain" description="TonB-dependent receptor plug" evidence="14">
    <location>
        <begin position="141"/>
        <end position="247"/>
    </location>
</feature>
<dbReference type="Gene3D" id="2.60.40.10">
    <property type="entry name" value="Immunoglobulins"/>
    <property type="match status" value="1"/>
</dbReference>
<comment type="subcellular location">
    <subcellularLocation>
        <location evidence="1 10">Cell outer membrane</location>
        <topology evidence="1 10">Multi-pass membrane protein</topology>
    </subcellularLocation>
</comment>
<evidence type="ECO:0000256" key="2">
    <source>
        <dbReference type="ARBA" id="ARBA00022448"/>
    </source>
</evidence>
<dbReference type="Pfam" id="PF13620">
    <property type="entry name" value="CarboxypepD_reg"/>
    <property type="match status" value="1"/>
</dbReference>
<keyword evidence="16" id="KW-1185">Reference proteome</keyword>
<comment type="similarity">
    <text evidence="10 11">Belongs to the TonB-dependent receptor family.</text>
</comment>
<evidence type="ECO:0000313" key="16">
    <source>
        <dbReference type="Proteomes" id="UP000677668"/>
    </source>
</evidence>
<dbReference type="RefSeq" id="WP_211422181.1">
    <property type="nucleotide sequence ID" value="NZ_CP072642.1"/>
</dbReference>
<evidence type="ECO:0000256" key="9">
    <source>
        <dbReference type="ARBA" id="ARBA00023237"/>
    </source>
</evidence>
<evidence type="ECO:0000256" key="6">
    <source>
        <dbReference type="ARBA" id="ARBA00023077"/>
    </source>
</evidence>
<keyword evidence="8 15" id="KW-0675">Receptor</keyword>
<feature type="signal peptide" evidence="12">
    <location>
        <begin position="1"/>
        <end position="28"/>
    </location>
</feature>
<evidence type="ECO:0000256" key="4">
    <source>
        <dbReference type="ARBA" id="ARBA00022692"/>
    </source>
</evidence>
<dbReference type="PANTHER" id="PTHR30069">
    <property type="entry name" value="TONB-DEPENDENT OUTER MEMBRANE RECEPTOR"/>
    <property type="match status" value="1"/>
</dbReference>
<dbReference type="InterPro" id="IPR037066">
    <property type="entry name" value="Plug_dom_sf"/>
</dbReference>
<accession>A0ABX8B401</accession>
<dbReference type="SUPFAM" id="SSF49452">
    <property type="entry name" value="Starch-binding domain-like"/>
    <property type="match status" value="1"/>
</dbReference>
<evidence type="ECO:0000256" key="10">
    <source>
        <dbReference type="PROSITE-ProRule" id="PRU01360"/>
    </source>
</evidence>
<keyword evidence="5 12" id="KW-0732">Signal</keyword>
<keyword evidence="7 10" id="KW-0472">Membrane</keyword>
<evidence type="ECO:0000256" key="5">
    <source>
        <dbReference type="ARBA" id="ARBA00022729"/>
    </source>
</evidence>
<dbReference type="InterPro" id="IPR013783">
    <property type="entry name" value="Ig-like_fold"/>
</dbReference>
<evidence type="ECO:0000313" key="15">
    <source>
        <dbReference type="EMBL" id="QUV93841.1"/>
    </source>
</evidence>
<keyword evidence="9 10" id="KW-0998">Cell outer membrane</keyword>
<organism evidence="15 16">
    <name type="scientific">Chloracidobacterium sp. N</name>
    <dbReference type="NCBI Taxonomy" id="2821540"/>
    <lineage>
        <taxon>Bacteria</taxon>
        <taxon>Pseudomonadati</taxon>
        <taxon>Acidobacteriota</taxon>
        <taxon>Terriglobia</taxon>
        <taxon>Terriglobales</taxon>
        <taxon>Acidobacteriaceae</taxon>
        <taxon>Chloracidobacterium</taxon>
        <taxon>Chloracidobacterium aggregatum</taxon>
    </lineage>
</organism>
<evidence type="ECO:0000256" key="8">
    <source>
        <dbReference type="ARBA" id="ARBA00023170"/>
    </source>
</evidence>
<protein>
    <submittedName>
        <fullName evidence="15">TonB-dependent receptor</fullName>
    </submittedName>
</protein>
<evidence type="ECO:0000259" key="14">
    <source>
        <dbReference type="Pfam" id="PF07715"/>
    </source>
</evidence>
<dbReference type="Pfam" id="PF00593">
    <property type="entry name" value="TonB_dep_Rec_b-barrel"/>
    <property type="match status" value="1"/>
</dbReference>
<keyword evidence="4 10" id="KW-0812">Transmembrane</keyword>
<proteinExistence type="inferred from homology"/>